<comment type="catalytic activity">
    <reaction evidence="1">
        <text>2-phosphoglycolate + H2O = glycolate + phosphate</text>
        <dbReference type="Rhea" id="RHEA:14369"/>
        <dbReference type="ChEBI" id="CHEBI:15377"/>
        <dbReference type="ChEBI" id="CHEBI:29805"/>
        <dbReference type="ChEBI" id="CHEBI:43474"/>
        <dbReference type="ChEBI" id="CHEBI:58033"/>
        <dbReference type="EC" id="3.1.3.18"/>
    </reaction>
</comment>
<reference evidence="5 6" key="1">
    <citation type="submission" date="2017-02" db="EMBL/GenBank/DDBJ databases">
        <authorList>
            <person name="Peterson S.W."/>
        </authorList>
    </citation>
    <scope>NUCLEOTIDE SEQUENCE [LARGE SCALE GENOMIC DNA]</scope>
    <source>
        <strain evidence="5 6">DSM 16080</strain>
    </source>
</reference>
<dbReference type="InterPro" id="IPR050155">
    <property type="entry name" value="HAD-like_hydrolase_sf"/>
</dbReference>
<dbReference type="InterPro" id="IPR036412">
    <property type="entry name" value="HAD-like_sf"/>
</dbReference>
<evidence type="ECO:0000313" key="5">
    <source>
        <dbReference type="EMBL" id="SKA98167.1"/>
    </source>
</evidence>
<dbReference type="InterPro" id="IPR023214">
    <property type="entry name" value="HAD_sf"/>
</dbReference>
<dbReference type="EMBL" id="FUYC01000041">
    <property type="protein sequence ID" value="SKA98167.1"/>
    <property type="molecule type" value="Genomic_DNA"/>
</dbReference>
<dbReference type="SFLD" id="SFLDS00003">
    <property type="entry name" value="Haloacid_Dehalogenase"/>
    <property type="match status" value="1"/>
</dbReference>
<name>A0A1T4Y8M4_9BACT</name>
<evidence type="ECO:0000313" key="6">
    <source>
        <dbReference type="Proteomes" id="UP000190027"/>
    </source>
</evidence>
<keyword evidence="6" id="KW-1185">Reference proteome</keyword>
<evidence type="ECO:0000256" key="3">
    <source>
        <dbReference type="ARBA" id="ARBA00006171"/>
    </source>
</evidence>
<accession>A0A1T4Y8M4</accession>
<dbReference type="STRING" id="1121449.SAMN02745704_02901"/>
<evidence type="ECO:0000256" key="4">
    <source>
        <dbReference type="ARBA" id="ARBA00013078"/>
    </source>
</evidence>
<gene>
    <name evidence="5" type="ORF">SAMN02745704_02901</name>
</gene>
<dbReference type="OrthoDB" id="5421442at2"/>
<dbReference type="GO" id="GO:0008967">
    <property type="term" value="F:phosphoglycolate phosphatase activity"/>
    <property type="evidence" value="ECO:0007669"/>
    <property type="project" value="UniProtKB-EC"/>
</dbReference>
<dbReference type="PANTHER" id="PTHR43434">
    <property type="entry name" value="PHOSPHOGLYCOLATE PHOSPHATASE"/>
    <property type="match status" value="1"/>
</dbReference>
<dbReference type="GO" id="GO:0006281">
    <property type="term" value="P:DNA repair"/>
    <property type="evidence" value="ECO:0007669"/>
    <property type="project" value="TreeGrafter"/>
</dbReference>
<organism evidence="5 6">
    <name type="scientific">Paucidesulfovibrio gracilis DSM 16080</name>
    <dbReference type="NCBI Taxonomy" id="1121449"/>
    <lineage>
        <taxon>Bacteria</taxon>
        <taxon>Pseudomonadati</taxon>
        <taxon>Thermodesulfobacteriota</taxon>
        <taxon>Desulfovibrionia</taxon>
        <taxon>Desulfovibrionales</taxon>
        <taxon>Desulfovibrionaceae</taxon>
        <taxon>Paucidesulfovibrio</taxon>
    </lineage>
</organism>
<evidence type="ECO:0000256" key="2">
    <source>
        <dbReference type="ARBA" id="ARBA00004818"/>
    </source>
</evidence>
<dbReference type="SFLD" id="SFLDG01129">
    <property type="entry name" value="C1.5:_HAD__Beta-PGM__Phosphata"/>
    <property type="match status" value="1"/>
</dbReference>
<sequence length="226" mass="24499">MQPITAMVFDFDGTLAHLTIDFSLMRRRVAALAEAFLGEPPETADVPVLEWLDELAADLEERQGRDTALEFHCRGRLVVNATELDAAREGGLFPFTRELLADLRSRGVGVGIVTRNSTAAVRTVFPDVGQWCGAFLAREDARALKPDPGHVLQALEMLGHPPERALMVGDHGMDLVAGQKAGCRTAGVCSGNMTRAALHDFAPDYLEEDVQALLRVLLDEKALPGA</sequence>
<dbReference type="GO" id="GO:0005829">
    <property type="term" value="C:cytosol"/>
    <property type="evidence" value="ECO:0007669"/>
    <property type="project" value="TreeGrafter"/>
</dbReference>
<dbReference type="InterPro" id="IPR006439">
    <property type="entry name" value="HAD-SF_hydro_IA"/>
</dbReference>
<dbReference type="PANTHER" id="PTHR43434:SF1">
    <property type="entry name" value="PHOSPHOGLYCOLATE PHOSPHATASE"/>
    <property type="match status" value="1"/>
</dbReference>
<dbReference type="EC" id="3.1.3.18" evidence="4"/>
<dbReference type="Pfam" id="PF00702">
    <property type="entry name" value="Hydrolase"/>
    <property type="match status" value="1"/>
</dbReference>
<dbReference type="NCBIfam" id="TIGR01549">
    <property type="entry name" value="HAD-SF-IA-v1"/>
    <property type="match status" value="1"/>
</dbReference>
<dbReference type="RefSeq" id="WP_144019532.1">
    <property type="nucleotide sequence ID" value="NZ_FUYC01000041.1"/>
</dbReference>
<comment type="pathway">
    <text evidence="2">Organic acid metabolism; glycolate biosynthesis; glycolate from 2-phosphoglycolate: step 1/1.</text>
</comment>
<proteinExistence type="inferred from homology"/>
<protein>
    <recommendedName>
        <fullName evidence="4">phosphoglycolate phosphatase</fullName>
        <ecNumber evidence="4">3.1.3.18</ecNumber>
    </recommendedName>
</protein>
<dbReference type="Proteomes" id="UP000190027">
    <property type="component" value="Unassembled WGS sequence"/>
</dbReference>
<dbReference type="SUPFAM" id="SSF56784">
    <property type="entry name" value="HAD-like"/>
    <property type="match status" value="1"/>
</dbReference>
<comment type="similarity">
    <text evidence="3">Belongs to the HAD-like hydrolase superfamily. CbbY/CbbZ/Gph/YieH family.</text>
</comment>
<dbReference type="AlphaFoldDB" id="A0A1T4Y8M4"/>
<evidence type="ECO:0000256" key="1">
    <source>
        <dbReference type="ARBA" id="ARBA00000830"/>
    </source>
</evidence>
<dbReference type="Gene3D" id="3.40.50.1000">
    <property type="entry name" value="HAD superfamily/HAD-like"/>
    <property type="match status" value="1"/>
</dbReference>